<dbReference type="Pfam" id="PF13560">
    <property type="entry name" value="HTH_31"/>
    <property type="match status" value="1"/>
</dbReference>
<name>A0A2P2GLD4_STREW</name>
<dbReference type="InterPro" id="IPR001387">
    <property type="entry name" value="Cro/C1-type_HTH"/>
</dbReference>
<comment type="caution">
    <text evidence="2">The sequence shown here is derived from an EMBL/GenBank/DDBJ whole genome shotgun (WGS) entry which is preliminary data.</text>
</comment>
<organism evidence="2 3">
    <name type="scientific">Streptomyces showdoensis</name>
    <dbReference type="NCBI Taxonomy" id="68268"/>
    <lineage>
        <taxon>Bacteria</taxon>
        <taxon>Bacillati</taxon>
        <taxon>Actinomycetota</taxon>
        <taxon>Actinomycetes</taxon>
        <taxon>Kitasatosporales</taxon>
        <taxon>Streptomycetaceae</taxon>
        <taxon>Streptomyces</taxon>
    </lineage>
</organism>
<dbReference type="Proteomes" id="UP000265325">
    <property type="component" value="Unassembled WGS sequence"/>
</dbReference>
<dbReference type="SUPFAM" id="SSF47413">
    <property type="entry name" value="lambda repressor-like DNA-binding domains"/>
    <property type="match status" value="1"/>
</dbReference>
<feature type="domain" description="HTH cro/C1-type" evidence="1">
    <location>
        <begin position="25"/>
        <end position="79"/>
    </location>
</feature>
<accession>A0A2P2GLD4</accession>
<protein>
    <submittedName>
        <fullName evidence="2">DNA-binding protein</fullName>
    </submittedName>
</protein>
<dbReference type="Gene3D" id="1.10.260.40">
    <property type="entry name" value="lambda repressor-like DNA-binding domains"/>
    <property type="match status" value="1"/>
</dbReference>
<dbReference type="InterPro" id="IPR010982">
    <property type="entry name" value="Lambda_DNA-bd_dom_sf"/>
</dbReference>
<keyword evidence="3" id="KW-1185">Reference proteome</keyword>
<sequence length="345" mass="38012">MSRRDLWDDARLRAAAAQRDWAAVLRRYRHLTGLSQSKVGELIAMTQGYVSNIEREQHTITSAEVIQRIVTGLGMPPELGGVGLSGPTLWGPDPELRERVAHAQARGRVDLGTAERLSRVLAEHRRAEDEMDGPVLWAVVRSQLDAVTRLIPESSGPTADTLHVLAAEHAHWLSWVAWQEEQRGPALAWIDAAHGWAVDGGHHDMAAWAVRVRGWYTLRAGDPLRALRTAEAARTMPGLSPAAEAIAAHTASMAAAAVGERDRAMRLRDRALALALSVPDEGDRPAWLYYLTPDRARLHAADTAAACHRWADAAAELRLVLPRLEGYPRDYAHYAARLAEAERRS</sequence>
<dbReference type="SMART" id="SM00530">
    <property type="entry name" value="HTH_XRE"/>
    <property type="match status" value="1"/>
</dbReference>
<proteinExistence type="predicted"/>
<dbReference type="EMBL" id="LAQS01000028">
    <property type="protein sequence ID" value="KKZ72324.1"/>
    <property type="molecule type" value="Genomic_DNA"/>
</dbReference>
<dbReference type="CDD" id="cd00093">
    <property type="entry name" value="HTH_XRE"/>
    <property type="match status" value="1"/>
</dbReference>
<dbReference type="PROSITE" id="PS50943">
    <property type="entry name" value="HTH_CROC1"/>
    <property type="match status" value="1"/>
</dbReference>
<keyword evidence="2" id="KW-0238">DNA-binding</keyword>
<dbReference type="OrthoDB" id="4074704at2"/>
<dbReference type="RefSeq" id="WP_046909088.1">
    <property type="nucleotide sequence ID" value="NZ_BAAAXG010000026.1"/>
</dbReference>
<dbReference type="AlphaFoldDB" id="A0A2P2GLD4"/>
<evidence type="ECO:0000313" key="2">
    <source>
        <dbReference type="EMBL" id="KKZ72324.1"/>
    </source>
</evidence>
<evidence type="ECO:0000259" key="1">
    <source>
        <dbReference type="PROSITE" id="PS50943"/>
    </source>
</evidence>
<dbReference type="GO" id="GO:0003677">
    <property type="term" value="F:DNA binding"/>
    <property type="evidence" value="ECO:0007669"/>
    <property type="project" value="UniProtKB-KW"/>
</dbReference>
<reference evidence="2 3" key="1">
    <citation type="submission" date="2015-05" db="EMBL/GenBank/DDBJ databases">
        <title>Draft Genome assembly of Streptomyces showdoensis.</title>
        <authorList>
            <person name="Thapa K.K."/>
            <person name="Metsa-Ketela M."/>
        </authorList>
    </citation>
    <scope>NUCLEOTIDE SEQUENCE [LARGE SCALE GENOMIC DNA]</scope>
    <source>
        <strain evidence="2 3">ATCC 15227</strain>
    </source>
</reference>
<gene>
    <name evidence="2" type="ORF">VO63_18980</name>
</gene>
<evidence type="ECO:0000313" key="3">
    <source>
        <dbReference type="Proteomes" id="UP000265325"/>
    </source>
</evidence>